<keyword evidence="2" id="KW-1185">Reference proteome</keyword>
<gene>
    <name evidence="1" type="ORF">FGO68_gene2931</name>
</gene>
<dbReference type="EMBL" id="RRYP01030862">
    <property type="protein sequence ID" value="TNV71059.1"/>
    <property type="molecule type" value="Genomic_DNA"/>
</dbReference>
<name>A0A8J8SUD3_HALGN</name>
<proteinExistence type="predicted"/>
<organism evidence="1 2">
    <name type="scientific">Halteria grandinella</name>
    <dbReference type="NCBI Taxonomy" id="5974"/>
    <lineage>
        <taxon>Eukaryota</taxon>
        <taxon>Sar</taxon>
        <taxon>Alveolata</taxon>
        <taxon>Ciliophora</taxon>
        <taxon>Intramacronucleata</taxon>
        <taxon>Spirotrichea</taxon>
        <taxon>Stichotrichia</taxon>
        <taxon>Sporadotrichida</taxon>
        <taxon>Halteriidae</taxon>
        <taxon>Halteria</taxon>
    </lineage>
</organism>
<reference evidence="1" key="1">
    <citation type="submission" date="2019-06" db="EMBL/GenBank/DDBJ databases">
        <authorList>
            <person name="Zheng W."/>
        </authorList>
    </citation>
    <scope>NUCLEOTIDE SEQUENCE</scope>
    <source>
        <strain evidence="1">QDHG01</strain>
    </source>
</reference>
<sequence>MGSCCTGTQSQEKNCQIILQTQIQNTIISEDLKFNKQVRFIQGYLSINYSLCKRLFSQEAVLESNLEIEEITKEGNISE</sequence>
<dbReference type="AlphaFoldDB" id="A0A8J8SUD3"/>
<accession>A0A8J8SUD3</accession>
<evidence type="ECO:0000313" key="1">
    <source>
        <dbReference type="EMBL" id="TNV71059.1"/>
    </source>
</evidence>
<comment type="caution">
    <text evidence="1">The sequence shown here is derived from an EMBL/GenBank/DDBJ whole genome shotgun (WGS) entry which is preliminary data.</text>
</comment>
<evidence type="ECO:0000313" key="2">
    <source>
        <dbReference type="Proteomes" id="UP000785679"/>
    </source>
</evidence>
<dbReference type="Proteomes" id="UP000785679">
    <property type="component" value="Unassembled WGS sequence"/>
</dbReference>
<protein>
    <submittedName>
        <fullName evidence="1">Uncharacterized protein</fullName>
    </submittedName>
</protein>